<name>A0A317KYF3_9BACI</name>
<keyword evidence="9" id="KW-1185">Reference proteome</keyword>
<protein>
    <submittedName>
        <fullName evidence="8">DUF1049 domain-containing protein</fullName>
    </submittedName>
</protein>
<dbReference type="EMBL" id="QGTD01000008">
    <property type="protein sequence ID" value="PWU68373.1"/>
    <property type="molecule type" value="Genomic_DNA"/>
</dbReference>
<dbReference type="Proteomes" id="UP000245624">
    <property type="component" value="Unassembled WGS sequence"/>
</dbReference>
<dbReference type="Pfam" id="PF06305">
    <property type="entry name" value="LapA_dom"/>
    <property type="match status" value="1"/>
</dbReference>
<accession>A0A317KYF3</accession>
<evidence type="ECO:0000256" key="2">
    <source>
        <dbReference type="ARBA" id="ARBA00022692"/>
    </source>
</evidence>
<dbReference type="AlphaFoldDB" id="A0A317KYF3"/>
<feature type="transmembrane region" description="Helical" evidence="6">
    <location>
        <begin position="7"/>
        <end position="25"/>
    </location>
</feature>
<sequence length="103" mass="11281">MKGQTYIIVTVVFALIIAIFAVINVEPVEVNYLFGTGRAPLILIILISVLMGVVVTATVGLFRLRTANKEIKRLRSELSGENLDPSTEFTATNSLDSGEKDRQ</sequence>
<proteinExistence type="predicted"/>
<dbReference type="PANTHER" id="PTHR41335:SF1">
    <property type="entry name" value="MEMBRANE PROTEIN"/>
    <property type="match status" value="1"/>
</dbReference>
<feature type="domain" description="Lipopolysaccharide assembly protein A" evidence="7">
    <location>
        <begin position="24"/>
        <end position="79"/>
    </location>
</feature>
<evidence type="ECO:0000256" key="3">
    <source>
        <dbReference type="ARBA" id="ARBA00022989"/>
    </source>
</evidence>
<evidence type="ECO:0000256" key="1">
    <source>
        <dbReference type="ARBA" id="ARBA00022475"/>
    </source>
</evidence>
<keyword evidence="1" id="KW-1003">Cell membrane</keyword>
<dbReference type="GO" id="GO:0005886">
    <property type="term" value="C:plasma membrane"/>
    <property type="evidence" value="ECO:0007669"/>
    <property type="project" value="InterPro"/>
</dbReference>
<gene>
    <name evidence="8" type="ORF">DLJ74_07945</name>
</gene>
<keyword evidence="4 6" id="KW-0472">Membrane</keyword>
<keyword evidence="3 6" id="KW-1133">Transmembrane helix</keyword>
<reference evidence="8 9" key="1">
    <citation type="submission" date="2018-05" db="EMBL/GenBank/DDBJ databases">
        <title>Genomic analysis of Gracilibacillus dipsosauri DD1 reveals novel features of a salt-tolerant amylase.</title>
        <authorList>
            <person name="Deutch C.E."/>
            <person name="Yang S."/>
        </authorList>
    </citation>
    <scope>NUCLEOTIDE SEQUENCE [LARGE SCALE GENOMIC DNA]</scope>
    <source>
        <strain evidence="8 9">DD1</strain>
    </source>
</reference>
<comment type="caution">
    <text evidence="8">The sequence shown here is derived from an EMBL/GenBank/DDBJ whole genome shotgun (WGS) entry which is preliminary data.</text>
</comment>
<feature type="compositionally biased region" description="Polar residues" evidence="5">
    <location>
        <begin position="84"/>
        <end position="96"/>
    </location>
</feature>
<feature type="region of interest" description="Disordered" evidence="5">
    <location>
        <begin position="81"/>
        <end position="103"/>
    </location>
</feature>
<keyword evidence="2 6" id="KW-0812">Transmembrane</keyword>
<dbReference type="InterPro" id="IPR010445">
    <property type="entry name" value="LapA_dom"/>
</dbReference>
<evidence type="ECO:0000313" key="9">
    <source>
        <dbReference type="Proteomes" id="UP000245624"/>
    </source>
</evidence>
<organism evidence="8 9">
    <name type="scientific">Gracilibacillus dipsosauri</name>
    <dbReference type="NCBI Taxonomy" id="178340"/>
    <lineage>
        <taxon>Bacteria</taxon>
        <taxon>Bacillati</taxon>
        <taxon>Bacillota</taxon>
        <taxon>Bacilli</taxon>
        <taxon>Bacillales</taxon>
        <taxon>Bacillaceae</taxon>
        <taxon>Gracilibacillus</taxon>
    </lineage>
</organism>
<dbReference type="PANTHER" id="PTHR41335">
    <property type="entry name" value="MEMBRANE PROTEIN-RELATED"/>
    <property type="match status" value="1"/>
</dbReference>
<dbReference type="OrthoDB" id="2990728at2"/>
<evidence type="ECO:0000256" key="6">
    <source>
        <dbReference type="SAM" id="Phobius"/>
    </source>
</evidence>
<evidence type="ECO:0000256" key="4">
    <source>
        <dbReference type="ARBA" id="ARBA00023136"/>
    </source>
</evidence>
<evidence type="ECO:0000313" key="8">
    <source>
        <dbReference type="EMBL" id="PWU68373.1"/>
    </source>
</evidence>
<dbReference type="RefSeq" id="WP_109984076.1">
    <property type="nucleotide sequence ID" value="NZ_QGTD01000008.1"/>
</dbReference>
<evidence type="ECO:0000256" key="5">
    <source>
        <dbReference type="SAM" id="MobiDB-lite"/>
    </source>
</evidence>
<feature type="transmembrane region" description="Helical" evidence="6">
    <location>
        <begin position="41"/>
        <end position="64"/>
    </location>
</feature>
<evidence type="ECO:0000259" key="7">
    <source>
        <dbReference type="Pfam" id="PF06305"/>
    </source>
</evidence>